<dbReference type="EMBL" id="KK114399">
    <property type="protein sequence ID" value="KFM62361.1"/>
    <property type="molecule type" value="Genomic_DNA"/>
</dbReference>
<dbReference type="Gene3D" id="3.30.70.1170">
    <property type="entry name" value="Sun protein, domain 3"/>
    <property type="match status" value="1"/>
</dbReference>
<organism evidence="3 4">
    <name type="scientific">Stegodyphus mimosarum</name>
    <name type="common">African social velvet spider</name>
    <dbReference type="NCBI Taxonomy" id="407821"/>
    <lineage>
        <taxon>Eukaryota</taxon>
        <taxon>Metazoa</taxon>
        <taxon>Ecdysozoa</taxon>
        <taxon>Arthropoda</taxon>
        <taxon>Chelicerata</taxon>
        <taxon>Arachnida</taxon>
        <taxon>Araneae</taxon>
        <taxon>Araneomorphae</taxon>
        <taxon>Entelegynae</taxon>
        <taxon>Eresoidea</taxon>
        <taxon>Eresidae</taxon>
        <taxon>Stegodyphus</taxon>
    </lineage>
</organism>
<keyword evidence="4" id="KW-1185">Reference proteome</keyword>
<proteinExistence type="predicted"/>
<gene>
    <name evidence="3" type="ORF">X975_05471</name>
</gene>
<dbReference type="Pfam" id="PF21148">
    <property type="entry name" value="NSUN5_fdxn-like"/>
    <property type="match status" value="1"/>
</dbReference>
<accession>A0A087TB72</accession>
<dbReference type="InterPro" id="IPR049561">
    <property type="entry name" value="NSUN5_7_fdxn-like"/>
</dbReference>
<dbReference type="STRING" id="407821.A0A087TB72"/>
<name>A0A087TB72_STEMI</name>
<feature type="domain" description="NSUN5/RCM1 N-terminal" evidence="2">
    <location>
        <begin position="57"/>
        <end position="130"/>
    </location>
</feature>
<keyword evidence="3" id="KW-0808">Transferase</keyword>
<dbReference type="OrthoDB" id="435282at2759"/>
<feature type="non-terminal residue" evidence="3">
    <location>
        <position position="184"/>
    </location>
</feature>
<evidence type="ECO:0000259" key="1">
    <source>
        <dbReference type="Pfam" id="PF21148"/>
    </source>
</evidence>
<evidence type="ECO:0000259" key="2">
    <source>
        <dbReference type="Pfam" id="PF21153"/>
    </source>
</evidence>
<dbReference type="Pfam" id="PF21153">
    <property type="entry name" value="NSUN5_N"/>
    <property type="match status" value="1"/>
</dbReference>
<sequence>MTEQSSKQGHKEHLSKDQRLPRSYKDAEKVLKAAKTCQGNIKTILYSTKFRGGYFNKIYALTHNVLKNTQLLDKIIEETNLLTKEPYLKKEIAQIMIYELVMGRGQLSGKSKPVLTILKYKNDIESAYQCLTKAGIDRFMNEVMVTIPRYARINTLLTTMSDVLDDLKKSGYYHKEYQEDISED</sequence>
<reference evidence="3 4" key="1">
    <citation type="submission" date="2013-11" db="EMBL/GenBank/DDBJ databases">
        <title>Genome sequencing of Stegodyphus mimosarum.</title>
        <authorList>
            <person name="Bechsgaard J."/>
        </authorList>
    </citation>
    <scope>NUCLEOTIDE SEQUENCE [LARGE SCALE GENOMIC DNA]</scope>
</reference>
<dbReference type="GO" id="GO:0008168">
    <property type="term" value="F:methyltransferase activity"/>
    <property type="evidence" value="ECO:0007669"/>
    <property type="project" value="UniProtKB-KW"/>
</dbReference>
<dbReference type="Proteomes" id="UP000054359">
    <property type="component" value="Unassembled WGS sequence"/>
</dbReference>
<protein>
    <submittedName>
        <fullName evidence="3">Putative methyltransferase NSUN5</fullName>
    </submittedName>
</protein>
<dbReference type="OMA" id="IMIYELV"/>
<evidence type="ECO:0000313" key="3">
    <source>
        <dbReference type="EMBL" id="KFM62361.1"/>
    </source>
</evidence>
<keyword evidence="3" id="KW-0489">Methyltransferase</keyword>
<dbReference type="InterPro" id="IPR048889">
    <property type="entry name" value="NSUN5_RCM1_N"/>
</dbReference>
<dbReference type="AlphaFoldDB" id="A0A087TB72"/>
<evidence type="ECO:0000313" key="4">
    <source>
        <dbReference type="Proteomes" id="UP000054359"/>
    </source>
</evidence>
<feature type="domain" description="NOL1/NOP2/NSUN 5/7 ferredoxin-like" evidence="1">
    <location>
        <begin position="147"/>
        <end position="179"/>
    </location>
</feature>
<dbReference type="GO" id="GO:0032259">
    <property type="term" value="P:methylation"/>
    <property type="evidence" value="ECO:0007669"/>
    <property type="project" value="UniProtKB-KW"/>
</dbReference>